<dbReference type="Proteomes" id="UP000078237">
    <property type="component" value="Unassembled WGS sequence"/>
</dbReference>
<dbReference type="PROSITE" id="PS50297">
    <property type="entry name" value="ANK_REP_REGION"/>
    <property type="match status" value="8"/>
</dbReference>
<dbReference type="PROSITE" id="PS50088">
    <property type="entry name" value="ANK_REPEAT"/>
    <property type="match status" value="8"/>
</dbReference>
<evidence type="ECO:0000259" key="2">
    <source>
        <dbReference type="Pfam" id="PF13191"/>
    </source>
</evidence>
<dbReference type="InterPro" id="IPR027417">
    <property type="entry name" value="P-loop_NTPase"/>
</dbReference>
<name>A0A175VPF8_9PEZI</name>
<dbReference type="Gene3D" id="1.25.40.20">
    <property type="entry name" value="Ankyrin repeat-containing domain"/>
    <property type="match status" value="4"/>
</dbReference>
<keyword evidence="1" id="KW-0040">ANK repeat</keyword>
<evidence type="ECO:0000256" key="1">
    <source>
        <dbReference type="PROSITE-ProRule" id="PRU00023"/>
    </source>
</evidence>
<keyword evidence="4" id="KW-1185">Reference proteome</keyword>
<dbReference type="InterPro" id="IPR011990">
    <property type="entry name" value="TPR-like_helical_dom_sf"/>
</dbReference>
<dbReference type="Pfam" id="PF12796">
    <property type="entry name" value="Ank_2"/>
    <property type="match status" value="3"/>
</dbReference>
<dbReference type="InterPro" id="IPR041664">
    <property type="entry name" value="AAA_16"/>
</dbReference>
<feature type="domain" description="Orc1-like AAA ATPase" evidence="2">
    <location>
        <begin position="68"/>
        <end position="135"/>
    </location>
</feature>
<feature type="repeat" description="ANK" evidence="1">
    <location>
        <begin position="805"/>
        <end position="837"/>
    </location>
</feature>
<dbReference type="VEuPathDB" id="FungiDB:MMYC01_210491"/>
<dbReference type="SMART" id="SM00248">
    <property type="entry name" value="ANK"/>
    <property type="match status" value="8"/>
</dbReference>
<proteinExistence type="predicted"/>
<comment type="caution">
    <text evidence="3">The sequence shown here is derived from an EMBL/GenBank/DDBJ whole genome shotgun (WGS) entry which is preliminary data.</text>
</comment>
<accession>A0A175VPF8</accession>
<dbReference type="AlphaFoldDB" id="A0A175VPF8"/>
<feature type="repeat" description="ANK" evidence="1">
    <location>
        <begin position="640"/>
        <end position="672"/>
    </location>
</feature>
<sequence length="891" mass="99897">MHLEVESRFRKAGAIDAYYRFDVDRGLEEVRLNESDEDALQHISAVTQAYMNGHAEEMKRLPVSTDCFYGRREELLQIRQTLHPSRRGQKIVLLYGMGGSGKTQLALRHIYQEQACYSAIVWVDASTRDHATSSLVEAAATISSSWPPDVPSLHSGRDVKSLLRSVAVTEIIKELSGIPLAVEQAGALIREGEFTFVSFLEKYRKEYRRLMTDHPSQGLWSSDKKNRAIVTVLDMAYHSLENIDHSTLLIFIGVLGSWQIPMSFIERFQFFDPTPDESYSTPDNLKGLKIVHEPSFLRLALRRLARSCLIRLREESGRIVGFMIHRVLCQWCLENVTAHNKQEYIMQAAYGIARDICKGGPEAFVLDERSWWDAGDPVTERKYIAPFMHSLCLVQDYISSRDLDLHTGRFRAPYAIVLHQAAWAYLAQGLAENAKDYFRSSIEFETVRLSQAGLEWPEGEAALSLLCGFSRACQKSGDLSQAIEALESALPFSERLYGSESNITLAIVSRLKAASERQEIMQQHHKAVVVASAATYRDSNLPKGVQESPQRGSQHIYRKAEGQQELDLEETAEIDKTLIGAAYTGDESMVRLTLGLSNVDIDPKDKGGRTPLSWAAERGHEAVIRLLLGKGADTESKDYMGRTPFRWAVERGHEAAIQLLLEKGADIESKDNKGWTPLRWAAERGHATVIQLLLEKGADTESKDYMGRTPLSWVAERGHVAAIQLLLEKGADTESKDNRGRTPLSWAAERGNEVVIQLLLEKGADIESKDYEGRTPLTWTADRGHEVAIQLLLEKGAYLESKDYEGRTPLSWAAERGHVTAIQLLLGRGADIESKDNGGFTPLSWAAERGREAVIQLLLEKGADKSKDTRSRKMLNQAVQRYHSTITKLFG</sequence>
<feature type="repeat" description="ANK" evidence="1">
    <location>
        <begin position="838"/>
        <end position="870"/>
    </location>
</feature>
<evidence type="ECO:0000313" key="4">
    <source>
        <dbReference type="Proteomes" id="UP000078237"/>
    </source>
</evidence>
<dbReference type="Pfam" id="PF00023">
    <property type="entry name" value="Ank"/>
    <property type="match status" value="2"/>
</dbReference>
<feature type="repeat" description="ANK" evidence="1">
    <location>
        <begin position="739"/>
        <end position="771"/>
    </location>
</feature>
<dbReference type="Pfam" id="PF13191">
    <property type="entry name" value="AAA_16"/>
    <property type="match status" value="1"/>
</dbReference>
<gene>
    <name evidence="3" type="ORF">MMYC01_210491</name>
</gene>
<dbReference type="EMBL" id="LCTW02000548">
    <property type="protein sequence ID" value="KXX73089.1"/>
    <property type="molecule type" value="Genomic_DNA"/>
</dbReference>
<dbReference type="InterPro" id="IPR002110">
    <property type="entry name" value="Ankyrin_rpt"/>
</dbReference>
<reference evidence="3 4" key="1">
    <citation type="journal article" date="2016" name="Genome Announc.">
        <title>Genome Sequence of Madurella mycetomatis mm55, Isolated from a Human Mycetoma Case in Sudan.</title>
        <authorList>
            <person name="Smit S."/>
            <person name="Derks M.F."/>
            <person name="Bervoets S."/>
            <person name="Fahal A."/>
            <person name="van Leeuwen W."/>
            <person name="van Belkum A."/>
            <person name="van de Sande W.W."/>
        </authorList>
    </citation>
    <scope>NUCLEOTIDE SEQUENCE [LARGE SCALE GENOMIC DNA]</scope>
    <source>
        <strain evidence="4">mm55</strain>
    </source>
</reference>
<dbReference type="Gene3D" id="3.40.50.300">
    <property type="entry name" value="P-loop containing nucleotide triphosphate hydrolases"/>
    <property type="match status" value="1"/>
</dbReference>
<dbReference type="Gene3D" id="1.25.40.10">
    <property type="entry name" value="Tetratricopeptide repeat domain"/>
    <property type="match status" value="1"/>
</dbReference>
<organism evidence="3 4">
    <name type="scientific">Madurella mycetomatis</name>
    <dbReference type="NCBI Taxonomy" id="100816"/>
    <lineage>
        <taxon>Eukaryota</taxon>
        <taxon>Fungi</taxon>
        <taxon>Dikarya</taxon>
        <taxon>Ascomycota</taxon>
        <taxon>Pezizomycotina</taxon>
        <taxon>Sordariomycetes</taxon>
        <taxon>Sordariomycetidae</taxon>
        <taxon>Sordariales</taxon>
        <taxon>Sordariales incertae sedis</taxon>
        <taxon>Madurella</taxon>
    </lineage>
</organism>
<feature type="repeat" description="ANK" evidence="1">
    <location>
        <begin position="706"/>
        <end position="738"/>
    </location>
</feature>
<dbReference type="SUPFAM" id="SSF48403">
    <property type="entry name" value="Ankyrin repeat"/>
    <property type="match status" value="1"/>
</dbReference>
<dbReference type="PANTHER" id="PTHR24184">
    <property type="entry name" value="SI:CH211-189E2.2"/>
    <property type="match status" value="1"/>
</dbReference>
<dbReference type="STRING" id="100816.A0A175VPF8"/>
<feature type="repeat" description="ANK" evidence="1">
    <location>
        <begin position="673"/>
        <end position="705"/>
    </location>
</feature>
<feature type="repeat" description="ANK" evidence="1">
    <location>
        <begin position="607"/>
        <end position="639"/>
    </location>
</feature>
<dbReference type="SUPFAM" id="SSF52540">
    <property type="entry name" value="P-loop containing nucleoside triphosphate hydrolases"/>
    <property type="match status" value="1"/>
</dbReference>
<protein>
    <submittedName>
        <fullName evidence="3">Ankyrin repeat domain-containing protein 50</fullName>
    </submittedName>
</protein>
<dbReference type="PRINTS" id="PR01415">
    <property type="entry name" value="ANKYRIN"/>
</dbReference>
<feature type="repeat" description="ANK" evidence="1">
    <location>
        <begin position="772"/>
        <end position="804"/>
    </location>
</feature>
<dbReference type="PANTHER" id="PTHR24184:SF11">
    <property type="entry name" value="ANKYRIN REPEAT AND SOCS BOX CONTAINING 3"/>
    <property type="match status" value="1"/>
</dbReference>
<dbReference type="InterPro" id="IPR036770">
    <property type="entry name" value="Ankyrin_rpt-contain_sf"/>
</dbReference>
<dbReference type="OrthoDB" id="4590628at2759"/>
<evidence type="ECO:0000313" key="3">
    <source>
        <dbReference type="EMBL" id="KXX73089.1"/>
    </source>
</evidence>